<comment type="caution">
    <text evidence="3">The sequence shown here is derived from an EMBL/GenBank/DDBJ whole genome shotgun (WGS) entry which is preliminary data.</text>
</comment>
<feature type="region of interest" description="Disordered" evidence="1">
    <location>
        <begin position="162"/>
        <end position="187"/>
    </location>
</feature>
<evidence type="ECO:0000313" key="3">
    <source>
        <dbReference type="EMBL" id="PWK58930.1"/>
    </source>
</evidence>
<evidence type="ECO:0008006" key="5">
    <source>
        <dbReference type="Google" id="ProtNLM"/>
    </source>
</evidence>
<dbReference type="KEGG" id="salo:EF888_05190"/>
<reference evidence="3 4" key="1">
    <citation type="submission" date="2018-05" db="EMBL/GenBank/DDBJ databases">
        <title>Genomic Encyclopedia of Type Strains, Phase IV (KMG-IV): sequencing the most valuable type-strain genomes for metagenomic binning, comparative biology and taxonomic classification.</title>
        <authorList>
            <person name="Goeker M."/>
        </authorList>
    </citation>
    <scope>NUCLEOTIDE SEQUENCE [LARGE SCALE GENOMIC DNA]</scope>
    <source>
        <strain evidence="3 4">DSM 103371</strain>
    </source>
</reference>
<evidence type="ECO:0000256" key="1">
    <source>
        <dbReference type="SAM" id="MobiDB-lite"/>
    </source>
</evidence>
<protein>
    <recommendedName>
        <fullName evidence="5">Lipoprotein</fullName>
    </recommendedName>
</protein>
<dbReference type="EMBL" id="QGGV01000001">
    <property type="protein sequence ID" value="PWK58930.1"/>
    <property type="molecule type" value="Genomic_DNA"/>
</dbReference>
<feature type="chain" id="PRO_5016242454" description="Lipoprotein" evidence="2">
    <location>
        <begin position="20"/>
        <end position="187"/>
    </location>
</feature>
<feature type="signal peptide" evidence="2">
    <location>
        <begin position="1"/>
        <end position="19"/>
    </location>
</feature>
<keyword evidence="4" id="KW-1185">Reference proteome</keyword>
<sequence length="187" mass="19743">MRRLLLLAALALAGCGGQAWNTAVADHPQVREAMLASVVPGQTTEKRFVAQWGMPTQKINEGAQISYVYRNMTNPPGYYAPQFGTSAEFVVAMFQYGLAIGAFSSDTQGCRATFAPRPPGPNLDNPSTVHAVNCGVVYDGSTEHHPIREGIAWIVNGGRAGKGQSPVARPAPPAGVTDDSYGGGKLK</sequence>
<evidence type="ECO:0000313" key="4">
    <source>
        <dbReference type="Proteomes" id="UP000245390"/>
    </source>
</evidence>
<gene>
    <name evidence="3" type="ORF">C8D95_101750</name>
</gene>
<dbReference type="OrthoDB" id="9973416at2"/>
<dbReference type="PROSITE" id="PS51257">
    <property type="entry name" value="PROKAR_LIPOPROTEIN"/>
    <property type="match status" value="1"/>
</dbReference>
<dbReference type="AlphaFoldDB" id="A0A316GHS7"/>
<dbReference type="Proteomes" id="UP000245390">
    <property type="component" value="Unassembled WGS sequence"/>
</dbReference>
<organism evidence="3 4">
    <name type="scientific">Silicimonas algicola</name>
    <dbReference type="NCBI Taxonomy" id="1826607"/>
    <lineage>
        <taxon>Bacteria</taxon>
        <taxon>Pseudomonadati</taxon>
        <taxon>Pseudomonadota</taxon>
        <taxon>Alphaproteobacteria</taxon>
        <taxon>Rhodobacterales</taxon>
        <taxon>Paracoccaceae</taxon>
    </lineage>
</organism>
<accession>A0A316GHS7</accession>
<name>A0A316GHS7_9RHOB</name>
<keyword evidence="2" id="KW-0732">Signal</keyword>
<dbReference type="RefSeq" id="WP_109757768.1">
    <property type="nucleotide sequence ID" value="NZ_CP034588.1"/>
</dbReference>
<proteinExistence type="predicted"/>
<evidence type="ECO:0000256" key="2">
    <source>
        <dbReference type="SAM" id="SignalP"/>
    </source>
</evidence>